<evidence type="ECO:0000259" key="3">
    <source>
        <dbReference type="Pfam" id="PF13568"/>
    </source>
</evidence>
<dbReference type="AlphaFoldDB" id="A0A250F720"/>
<organism evidence="4 5">
    <name type="scientific">Capnocytophaga sputigena</name>
    <dbReference type="NCBI Taxonomy" id="1019"/>
    <lineage>
        <taxon>Bacteria</taxon>
        <taxon>Pseudomonadati</taxon>
        <taxon>Bacteroidota</taxon>
        <taxon>Flavobacteriia</taxon>
        <taxon>Flavobacteriales</taxon>
        <taxon>Flavobacteriaceae</taxon>
        <taxon>Capnocytophaga</taxon>
    </lineage>
</organism>
<evidence type="ECO:0000256" key="2">
    <source>
        <dbReference type="SAM" id="SignalP"/>
    </source>
</evidence>
<evidence type="ECO:0000313" key="4">
    <source>
        <dbReference type="EMBL" id="ATA79868.1"/>
    </source>
</evidence>
<feature type="signal peptide" evidence="2">
    <location>
        <begin position="1"/>
        <end position="19"/>
    </location>
</feature>
<gene>
    <name evidence="4" type="ORF">CGC59_09325</name>
</gene>
<protein>
    <recommendedName>
        <fullName evidence="3">Outer membrane protein beta-barrel domain-containing protein</fullName>
    </recommendedName>
</protein>
<feature type="domain" description="Outer membrane protein beta-barrel" evidence="3">
    <location>
        <begin position="23"/>
        <end position="182"/>
    </location>
</feature>
<accession>A0A250F720</accession>
<keyword evidence="2" id="KW-0732">Signal</keyword>
<feature type="compositionally biased region" description="Low complexity" evidence="1">
    <location>
        <begin position="229"/>
        <end position="243"/>
    </location>
</feature>
<feature type="region of interest" description="Disordered" evidence="1">
    <location>
        <begin position="229"/>
        <end position="252"/>
    </location>
</feature>
<dbReference type="EMBL" id="CP022383">
    <property type="protein sequence ID" value="ATA79868.1"/>
    <property type="molecule type" value="Genomic_DNA"/>
</dbReference>
<reference evidence="5" key="1">
    <citation type="submission" date="2017-06" db="EMBL/GenBank/DDBJ databases">
        <title>Capnocytophaga spp. assemblies.</title>
        <authorList>
            <person name="Gulvik C.A."/>
        </authorList>
    </citation>
    <scope>NUCLEOTIDE SEQUENCE [LARGE SCALE GENOMIC DNA]</scope>
    <source>
        <strain evidence="5">H4486</strain>
    </source>
</reference>
<sequence length="252" mass="28345">MKRFLTTILWFCTAYFGFAQTAIGVKVTDPLSAVSLAAPLYTATNVDLKNYNAFVSLGGFVRIPLKEHWVLQSELLFKHEAVRFRIENSSKDSYYRFEYLDVPFLVQYEGKKAIRGFGFVGFSPKILITSSFYDDSKSVTYGGSSQFNTVMMMGHIGGGVLFERPKWIYTVDARFSTSITNLASGSRKEYINFDKARTFVFGISLGAGYKFSKKKNNTPPTEEIVAPTEEVVTPTEEVVTPTEEVNKEPITE</sequence>
<dbReference type="Proteomes" id="UP000217334">
    <property type="component" value="Chromosome"/>
</dbReference>
<evidence type="ECO:0000313" key="5">
    <source>
        <dbReference type="Proteomes" id="UP000217334"/>
    </source>
</evidence>
<dbReference type="Pfam" id="PF13568">
    <property type="entry name" value="OMP_b-brl_2"/>
    <property type="match status" value="1"/>
</dbReference>
<feature type="chain" id="PRO_5012106042" description="Outer membrane protein beta-barrel domain-containing protein" evidence="2">
    <location>
        <begin position="20"/>
        <end position="252"/>
    </location>
</feature>
<name>A0A250F720_CAPSP</name>
<dbReference type="RefSeq" id="WP_095901722.1">
    <property type="nucleotide sequence ID" value="NZ_CP022383.1"/>
</dbReference>
<proteinExistence type="predicted"/>
<dbReference type="InterPro" id="IPR025665">
    <property type="entry name" value="Beta-barrel_OMP_2"/>
</dbReference>
<evidence type="ECO:0000256" key="1">
    <source>
        <dbReference type="SAM" id="MobiDB-lite"/>
    </source>
</evidence>